<dbReference type="Proteomes" id="UP000596742">
    <property type="component" value="Unassembled WGS sequence"/>
</dbReference>
<dbReference type="OrthoDB" id="6282755at2759"/>
<evidence type="ECO:0000259" key="6">
    <source>
        <dbReference type="PROSITE" id="PS50835"/>
    </source>
</evidence>
<dbReference type="InterPro" id="IPR036179">
    <property type="entry name" value="Ig-like_dom_sf"/>
</dbReference>
<keyword evidence="4" id="KW-0325">Glycoprotein</keyword>
<keyword evidence="2" id="KW-0472">Membrane</keyword>
<comment type="caution">
    <text evidence="7">The sequence shown here is derived from an EMBL/GenBank/DDBJ whole genome shotgun (WGS) entry which is preliminary data.</text>
</comment>
<evidence type="ECO:0000256" key="5">
    <source>
        <dbReference type="ARBA" id="ARBA00023319"/>
    </source>
</evidence>
<dbReference type="InterPro" id="IPR007110">
    <property type="entry name" value="Ig-like_dom"/>
</dbReference>
<evidence type="ECO:0000256" key="3">
    <source>
        <dbReference type="ARBA" id="ARBA00023157"/>
    </source>
</evidence>
<dbReference type="InterPro" id="IPR003599">
    <property type="entry name" value="Ig_sub"/>
</dbReference>
<keyword evidence="3" id="KW-1015">Disulfide bond</keyword>
<dbReference type="PROSITE" id="PS50835">
    <property type="entry name" value="IG_LIKE"/>
    <property type="match status" value="2"/>
</dbReference>
<dbReference type="GO" id="GO:0005911">
    <property type="term" value="C:cell-cell junction"/>
    <property type="evidence" value="ECO:0007669"/>
    <property type="project" value="TreeGrafter"/>
</dbReference>
<feature type="domain" description="Ig-like" evidence="6">
    <location>
        <begin position="194"/>
        <end position="288"/>
    </location>
</feature>
<evidence type="ECO:0000313" key="8">
    <source>
        <dbReference type="Proteomes" id="UP000596742"/>
    </source>
</evidence>
<dbReference type="InterPro" id="IPR013783">
    <property type="entry name" value="Ig-like_fold"/>
</dbReference>
<dbReference type="GO" id="GO:0098609">
    <property type="term" value="P:cell-cell adhesion"/>
    <property type="evidence" value="ECO:0007669"/>
    <property type="project" value="TreeGrafter"/>
</dbReference>
<dbReference type="InterPro" id="IPR003598">
    <property type="entry name" value="Ig_sub2"/>
</dbReference>
<evidence type="ECO:0000256" key="1">
    <source>
        <dbReference type="ARBA" id="ARBA00004479"/>
    </source>
</evidence>
<dbReference type="PANTHER" id="PTHR11640:SF164">
    <property type="entry name" value="MAM DOMAIN-CONTAINING GLYCOSYLPHOSPHATIDYLINOSITOL ANCHOR PROTEIN 1"/>
    <property type="match status" value="1"/>
</dbReference>
<dbReference type="EMBL" id="UYJE01008628">
    <property type="protein sequence ID" value="VDI65585.1"/>
    <property type="molecule type" value="Genomic_DNA"/>
</dbReference>
<dbReference type="SUPFAM" id="SSF48726">
    <property type="entry name" value="Immunoglobulin"/>
    <property type="match status" value="1"/>
</dbReference>
<dbReference type="SMART" id="SM00409">
    <property type="entry name" value="IG"/>
    <property type="match status" value="2"/>
</dbReference>
<proteinExistence type="predicted"/>
<feature type="domain" description="Ig-like" evidence="6">
    <location>
        <begin position="102"/>
        <end position="189"/>
    </location>
</feature>
<dbReference type="Gene3D" id="2.60.40.10">
    <property type="entry name" value="Immunoglobulins"/>
    <property type="match status" value="1"/>
</dbReference>
<dbReference type="GO" id="GO:0005886">
    <property type="term" value="C:plasma membrane"/>
    <property type="evidence" value="ECO:0007669"/>
    <property type="project" value="TreeGrafter"/>
</dbReference>
<organism evidence="7 8">
    <name type="scientific">Mytilus galloprovincialis</name>
    <name type="common">Mediterranean mussel</name>
    <dbReference type="NCBI Taxonomy" id="29158"/>
    <lineage>
        <taxon>Eukaryota</taxon>
        <taxon>Metazoa</taxon>
        <taxon>Spiralia</taxon>
        <taxon>Lophotrochozoa</taxon>
        <taxon>Mollusca</taxon>
        <taxon>Bivalvia</taxon>
        <taxon>Autobranchia</taxon>
        <taxon>Pteriomorphia</taxon>
        <taxon>Mytilida</taxon>
        <taxon>Mytiloidea</taxon>
        <taxon>Mytilidae</taxon>
        <taxon>Mytilinae</taxon>
        <taxon>Mytilus</taxon>
    </lineage>
</organism>
<sequence length="299" mass="34578">MEYNYTDTTADWNGPDHENIEFDQIVKKDMYGKERTWNVTSYASKGHINPKLPNAARLRIVGDEKGQYLQIENISLYDAGLYRCDIMMNDSLIFEFFIVQIKQLIELDITYKPYGTIKEGQALKMCCHSNSTVSNQTLRWFNEQRGLKEPHKSSEACLFFKNVSRNDSGIYTCIAECNGQMGTKEITLSISYSPDVTFVNENYTETDKYRSIQCNANGFPMNYTYKQWEHKSFFDKHIRYLDGNATGYLNLPTQESPFRYQDSGVYECSVSNGVPDKSGRLFQTNRVYIISEGKDMLPK</sequence>
<evidence type="ECO:0000256" key="2">
    <source>
        <dbReference type="ARBA" id="ARBA00023136"/>
    </source>
</evidence>
<protein>
    <recommendedName>
        <fullName evidence="6">Ig-like domain-containing protein</fullName>
    </recommendedName>
</protein>
<accession>A0A8B6GLC8</accession>
<dbReference type="AlphaFoldDB" id="A0A8B6GLC8"/>
<keyword evidence="5" id="KW-0393">Immunoglobulin domain</keyword>
<dbReference type="SMART" id="SM00408">
    <property type="entry name" value="IGc2"/>
    <property type="match status" value="1"/>
</dbReference>
<comment type="subcellular location">
    <subcellularLocation>
        <location evidence="1">Membrane</location>
        <topology evidence="1">Single-pass type I membrane protein</topology>
    </subcellularLocation>
</comment>
<evidence type="ECO:0000313" key="7">
    <source>
        <dbReference type="EMBL" id="VDI65585.1"/>
    </source>
</evidence>
<reference evidence="7" key="1">
    <citation type="submission" date="2018-11" db="EMBL/GenBank/DDBJ databases">
        <authorList>
            <person name="Alioto T."/>
            <person name="Alioto T."/>
        </authorList>
    </citation>
    <scope>NUCLEOTIDE SEQUENCE</scope>
</reference>
<dbReference type="InterPro" id="IPR051275">
    <property type="entry name" value="Cell_adhesion_signaling"/>
</dbReference>
<gene>
    <name evidence="7" type="ORF">MGAL_10B053922</name>
</gene>
<keyword evidence="8" id="KW-1185">Reference proteome</keyword>
<dbReference type="PANTHER" id="PTHR11640">
    <property type="entry name" value="NEPHRIN"/>
    <property type="match status" value="1"/>
</dbReference>
<dbReference type="GO" id="GO:0050839">
    <property type="term" value="F:cell adhesion molecule binding"/>
    <property type="evidence" value="ECO:0007669"/>
    <property type="project" value="TreeGrafter"/>
</dbReference>
<dbReference type="Pfam" id="PF13927">
    <property type="entry name" value="Ig_3"/>
    <property type="match status" value="1"/>
</dbReference>
<name>A0A8B6GLC8_MYTGA</name>
<evidence type="ECO:0000256" key="4">
    <source>
        <dbReference type="ARBA" id="ARBA00023180"/>
    </source>
</evidence>